<evidence type="ECO:0008006" key="3">
    <source>
        <dbReference type="Google" id="ProtNLM"/>
    </source>
</evidence>
<gene>
    <name evidence="1" type="ORF">A6122_0082</name>
</gene>
<reference evidence="1 2" key="1">
    <citation type="submission" date="2016-05" db="EMBL/GenBank/DDBJ databases">
        <title>Complete genome sequence of Rathayibacter tritici NCPPB 1953.</title>
        <authorList>
            <person name="Park J."/>
            <person name="Lee H.-H."/>
            <person name="Lee S.-W."/>
            <person name="Seo Y.-S."/>
        </authorList>
    </citation>
    <scope>NUCLEOTIDE SEQUENCE [LARGE SCALE GENOMIC DNA]</scope>
    <source>
        <strain evidence="1 2">NCPPB 1953</strain>
    </source>
</reference>
<dbReference type="Pfam" id="PF10604">
    <property type="entry name" value="Polyketide_cyc2"/>
    <property type="match status" value="1"/>
</dbReference>
<keyword evidence="2" id="KW-1185">Reference proteome</keyword>
<dbReference type="AlphaFoldDB" id="A0A169BRN8"/>
<organism evidence="1 2">
    <name type="scientific">Rathayibacter tritici</name>
    <dbReference type="NCBI Taxonomy" id="33888"/>
    <lineage>
        <taxon>Bacteria</taxon>
        <taxon>Bacillati</taxon>
        <taxon>Actinomycetota</taxon>
        <taxon>Actinomycetes</taxon>
        <taxon>Micrococcales</taxon>
        <taxon>Microbacteriaceae</taxon>
        <taxon>Rathayibacter</taxon>
    </lineage>
</organism>
<dbReference type="SUPFAM" id="SSF55961">
    <property type="entry name" value="Bet v1-like"/>
    <property type="match status" value="1"/>
</dbReference>
<dbReference type="STRING" id="33888.A6122_0082"/>
<dbReference type="InterPro" id="IPR019587">
    <property type="entry name" value="Polyketide_cyclase/dehydratase"/>
</dbReference>
<dbReference type="Gene3D" id="3.30.530.20">
    <property type="match status" value="1"/>
</dbReference>
<dbReference type="OrthoDB" id="9810827at2"/>
<proteinExistence type="predicted"/>
<dbReference type="PATRIC" id="fig|33888.3.peg.99"/>
<protein>
    <recommendedName>
        <fullName evidence="3">Polyketide cyclase</fullName>
    </recommendedName>
</protein>
<dbReference type="EMBL" id="CP015515">
    <property type="protein sequence ID" value="AND15251.1"/>
    <property type="molecule type" value="Genomic_DNA"/>
</dbReference>
<dbReference type="Proteomes" id="UP000077071">
    <property type="component" value="Chromosome"/>
</dbReference>
<accession>A0A169BRN8</accession>
<evidence type="ECO:0000313" key="2">
    <source>
        <dbReference type="Proteomes" id="UP000077071"/>
    </source>
</evidence>
<evidence type="ECO:0000313" key="1">
    <source>
        <dbReference type="EMBL" id="AND15251.1"/>
    </source>
</evidence>
<sequence>MIELGRGTATSTVAPERFVARWAEPATWSEWDEDISSARLKGPVVSGARGVLNPTSGPRLKFTVTGYDPSSEFTDTTALPGARLTFRHLAGRSGSGTDLLVRITIEGLTSRVFAALLSKQFRSAAQSGLDRLVSLLERNHGDTL</sequence>
<dbReference type="InterPro" id="IPR023393">
    <property type="entry name" value="START-like_dom_sf"/>
</dbReference>
<name>A0A169BRN8_9MICO</name>
<dbReference type="RefSeq" id="WP_068250210.1">
    <property type="nucleotide sequence ID" value="NZ_CP015515.1"/>
</dbReference>
<dbReference type="KEGG" id="rtn:A6122_0082"/>